<dbReference type="Pfam" id="PF06097">
    <property type="entry name" value="DUF945"/>
    <property type="match status" value="1"/>
</dbReference>
<organism evidence="1 2">
    <name type="scientific">Vibrio sinensis</name>
    <dbReference type="NCBI Taxonomy" id="2302434"/>
    <lineage>
        <taxon>Bacteria</taxon>
        <taxon>Pseudomonadati</taxon>
        <taxon>Pseudomonadota</taxon>
        <taxon>Gammaproteobacteria</taxon>
        <taxon>Vibrionales</taxon>
        <taxon>Vibrionaceae</taxon>
        <taxon>Vibrio</taxon>
    </lineage>
</organism>
<comment type="caution">
    <text evidence="1">The sequence shown here is derived from an EMBL/GenBank/DDBJ whole genome shotgun (WGS) entry which is preliminary data.</text>
</comment>
<proteinExistence type="predicted"/>
<evidence type="ECO:0000313" key="1">
    <source>
        <dbReference type="EMBL" id="RJX69471.1"/>
    </source>
</evidence>
<dbReference type="AlphaFoldDB" id="A0A3A6QM39"/>
<name>A0A3A6QM39_9VIBR</name>
<evidence type="ECO:0000313" key="2">
    <source>
        <dbReference type="Proteomes" id="UP000273252"/>
    </source>
</evidence>
<keyword evidence="2" id="KW-1185">Reference proteome</keyword>
<protein>
    <submittedName>
        <fullName evidence="1">DUF945 family protein</fullName>
    </submittedName>
</protein>
<dbReference type="OrthoDB" id="5915128at2"/>
<gene>
    <name evidence="1" type="ORF">DZ860_14885</name>
</gene>
<sequence length="422" mass="46773">MKIMQQLKKYAAIGGAISLVLCWPLAVGQIGKNVIEDSVKHLNTDSVTAEIVQYDRGYLSSTAQTRYTVTDATLIAQLTADGLPTEIIVNSEISHGLFSLTADSTLQDLPEIPLSLHTYTQLNGNTDYLINLDTWNQVSEGENGAMLSVTPSTLSGHVTVLGEMTYELNVPSLEVDFNSGEKLLLSKLTGEGQGKKVQGFWIGEQTVKLADMTVLDAVQTPLFAVKGSQYEFNAQLDEAKQRVTTQHVVKSENLLFEQQKYSQLEVDFSFGDLDVNAFEQLMDIYQNDPMITAEDADKIIPHVETLFSRGFFLSMNQLALNVGDGQFESQWKLEVPEGTQGIVQDPFKLMKVLKGNFAAFLSNSLVESNPFIKQNVDEGVIMEAIKQNDKGYQFNAELVDGNLQFENGQKIPLMNMLLPMMM</sequence>
<dbReference type="Proteomes" id="UP000273252">
    <property type="component" value="Unassembled WGS sequence"/>
</dbReference>
<reference evidence="1 2" key="1">
    <citation type="submission" date="2018-08" db="EMBL/GenBank/DDBJ databases">
        <title>Vibrio isolated from the Eastern China Marginal Seas.</title>
        <authorList>
            <person name="Li Y."/>
        </authorList>
    </citation>
    <scope>NUCLEOTIDE SEQUENCE [LARGE SCALE GENOMIC DNA]</scope>
    <source>
        <strain evidence="1 2">BEI233</strain>
    </source>
</reference>
<dbReference type="EMBL" id="QVMU01000015">
    <property type="protein sequence ID" value="RJX69471.1"/>
    <property type="molecule type" value="Genomic_DNA"/>
</dbReference>
<accession>A0A3A6QM39</accession>
<dbReference type="InterPro" id="IPR010352">
    <property type="entry name" value="DUF945"/>
</dbReference>